<dbReference type="PANTHER" id="PTHR12565:SF184">
    <property type="entry name" value="BHLH TRANSCRIPTION FACTOR"/>
    <property type="match status" value="1"/>
</dbReference>
<dbReference type="SUPFAM" id="SSF47459">
    <property type="entry name" value="HLH, helix-loop-helix DNA-binding domain"/>
    <property type="match status" value="1"/>
</dbReference>
<evidence type="ECO:0000256" key="4">
    <source>
        <dbReference type="ARBA" id="ARBA00023242"/>
    </source>
</evidence>
<evidence type="ECO:0000313" key="7">
    <source>
        <dbReference type="Proteomes" id="UP000087171"/>
    </source>
</evidence>
<sequence>MLHCLNTSANLGGGATVSDMTVLERQRARRKWQHEHEHEHEQEQDYHGYFCGNGFSSSHQIMMVNGCDSALDEVVVNTKKRKAMNSKVVVVAEESDDDNKDKRIKVSAEEEDESKITEQTKGHKTTKFNKNNRENSAQTSKENSKVSENQNQKLDYIHVRARRGQATDSHSLAERVRREKISERMKYLQDLVPGCNKIAGKAGMLDEIINYVQSLQRQVEFLSMKLAAVNPRLDFNIDELFAKEVFPQNFPSIGMQSDMANPSYLNFNSSQQLVSSLSYCGGIINNIGLMPPDIDIRRNINAPASLPEMFVDSSCFTHILPSSTLEGDFQNLHNVIFDQGRSTSFPSQPFTGLIEASNLKMEM</sequence>
<name>A0A1S2YNE0_CICAR</name>
<dbReference type="RefSeq" id="XP_004507453.1">
    <property type="nucleotide sequence ID" value="XM_004507396.3"/>
</dbReference>
<dbReference type="STRING" id="3827.A0A1S2YNE0"/>
<evidence type="ECO:0000313" key="8">
    <source>
        <dbReference type="RefSeq" id="XP_004507453.1"/>
    </source>
</evidence>
<dbReference type="InterPro" id="IPR011598">
    <property type="entry name" value="bHLH_dom"/>
</dbReference>
<dbReference type="GO" id="GO:0003700">
    <property type="term" value="F:DNA-binding transcription factor activity"/>
    <property type="evidence" value="ECO:0007669"/>
    <property type="project" value="TreeGrafter"/>
</dbReference>
<dbReference type="PaxDb" id="3827-XP_004507453.1"/>
<protein>
    <submittedName>
        <fullName evidence="8">Transcription factor bHLH63</fullName>
    </submittedName>
</protein>
<evidence type="ECO:0000256" key="2">
    <source>
        <dbReference type="ARBA" id="ARBA00023015"/>
    </source>
</evidence>
<dbReference type="Pfam" id="PF00010">
    <property type="entry name" value="HLH"/>
    <property type="match status" value="1"/>
</dbReference>
<dbReference type="AlphaFoldDB" id="A0A1S2YNE0"/>
<evidence type="ECO:0000259" key="6">
    <source>
        <dbReference type="PROSITE" id="PS50888"/>
    </source>
</evidence>
<dbReference type="InterPro" id="IPR036638">
    <property type="entry name" value="HLH_DNA-bd_sf"/>
</dbReference>
<proteinExistence type="predicted"/>
<dbReference type="GeneID" id="101508070"/>
<feature type="domain" description="BHLH" evidence="6">
    <location>
        <begin position="165"/>
        <end position="215"/>
    </location>
</feature>
<dbReference type="GO" id="GO:0005634">
    <property type="term" value="C:nucleus"/>
    <property type="evidence" value="ECO:0007669"/>
    <property type="project" value="UniProtKB-SubCell"/>
</dbReference>
<keyword evidence="7" id="KW-1185">Reference proteome</keyword>
<dbReference type="OrthoDB" id="1915602at2759"/>
<dbReference type="PROSITE" id="PS50888">
    <property type="entry name" value="BHLH"/>
    <property type="match status" value="1"/>
</dbReference>
<reference evidence="7" key="1">
    <citation type="journal article" date="2013" name="Nat. Biotechnol.">
        <title>Draft genome sequence of chickpea (Cicer arietinum) provides a resource for trait improvement.</title>
        <authorList>
            <person name="Varshney R.K."/>
            <person name="Song C."/>
            <person name="Saxena R.K."/>
            <person name="Azam S."/>
            <person name="Yu S."/>
            <person name="Sharpe A.G."/>
            <person name="Cannon S."/>
            <person name="Baek J."/>
            <person name="Rosen B.D."/>
            <person name="Tar'an B."/>
            <person name="Millan T."/>
            <person name="Zhang X."/>
            <person name="Ramsay L.D."/>
            <person name="Iwata A."/>
            <person name="Wang Y."/>
            <person name="Nelson W."/>
            <person name="Farmer A.D."/>
            <person name="Gaur P.M."/>
            <person name="Soderlund C."/>
            <person name="Penmetsa R.V."/>
            <person name="Xu C."/>
            <person name="Bharti A.K."/>
            <person name="He W."/>
            <person name="Winter P."/>
            <person name="Zhao S."/>
            <person name="Hane J.K."/>
            <person name="Carrasquilla-Garcia N."/>
            <person name="Condie J.A."/>
            <person name="Upadhyaya H.D."/>
            <person name="Luo M.C."/>
            <person name="Thudi M."/>
            <person name="Gowda C.L."/>
            <person name="Singh N.P."/>
            <person name="Lichtenzveig J."/>
            <person name="Gali K.K."/>
            <person name="Rubio J."/>
            <person name="Nadarajan N."/>
            <person name="Dolezel J."/>
            <person name="Bansal K.C."/>
            <person name="Xu X."/>
            <person name="Edwards D."/>
            <person name="Zhang G."/>
            <person name="Kahl G."/>
            <person name="Gil J."/>
            <person name="Singh K.B."/>
            <person name="Datta S.K."/>
            <person name="Jackson S.A."/>
            <person name="Wang J."/>
            <person name="Cook D.R."/>
        </authorList>
    </citation>
    <scope>NUCLEOTIDE SEQUENCE [LARGE SCALE GENOMIC DNA]</scope>
    <source>
        <strain evidence="7">cv. CDC Frontier</strain>
    </source>
</reference>
<dbReference type="Gene3D" id="4.10.280.10">
    <property type="entry name" value="Helix-loop-helix DNA-binding domain"/>
    <property type="match status" value="1"/>
</dbReference>
<dbReference type="KEGG" id="cam:101508070"/>
<dbReference type="eggNOG" id="ENOG502QT6X">
    <property type="taxonomic scope" value="Eukaryota"/>
</dbReference>
<evidence type="ECO:0000256" key="1">
    <source>
        <dbReference type="ARBA" id="ARBA00004123"/>
    </source>
</evidence>
<reference evidence="8" key="2">
    <citation type="submission" date="2025-08" db="UniProtKB">
        <authorList>
            <consortium name="RefSeq"/>
        </authorList>
    </citation>
    <scope>IDENTIFICATION</scope>
    <source>
        <tissue evidence="8">Etiolated seedlings</tissue>
    </source>
</reference>
<dbReference type="InterPro" id="IPR024097">
    <property type="entry name" value="bHLH_ZIP_TF"/>
</dbReference>
<feature type="region of interest" description="Disordered" evidence="5">
    <location>
        <begin position="91"/>
        <end position="150"/>
    </location>
</feature>
<dbReference type="Proteomes" id="UP000087171">
    <property type="component" value="Chromosome Ca6"/>
</dbReference>
<evidence type="ECO:0000256" key="3">
    <source>
        <dbReference type="ARBA" id="ARBA00023163"/>
    </source>
</evidence>
<dbReference type="GO" id="GO:0046983">
    <property type="term" value="F:protein dimerization activity"/>
    <property type="evidence" value="ECO:0007669"/>
    <property type="project" value="InterPro"/>
</dbReference>
<keyword evidence="2" id="KW-0805">Transcription regulation</keyword>
<accession>A0A1S2YNE0</accession>
<dbReference type="FunFam" id="4.10.280.10:FF:000002">
    <property type="entry name" value="Basic helix-loop-helix transcription factor"/>
    <property type="match status" value="1"/>
</dbReference>
<organism evidence="7 8">
    <name type="scientific">Cicer arietinum</name>
    <name type="common">Chickpea</name>
    <name type="synonym">Garbanzo</name>
    <dbReference type="NCBI Taxonomy" id="3827"/>
    <lineage>
        <taxon>Eukaryota</taxon>
        <taxon>Viridiplantae</taxon>
        <taxon>Streptophyta</taxon>
        <taxon>Embryophyta</taxon>
        <taxon>Tracheophyta</taxon>
        <taxon>Spermatophyta</taxon>
        <taxon>Magnoliopsida</taxon>
        <taxon>eudicotyledons</taxon>
        <taxon>Gunneridae</taxon>
        <taxon>Pentapetalae</taxon>
        <taxon>rosids</taxon>
        <taxon>fabids</taxon>
        <taxon>Fabales</taxon>
        <taxon>Fabaceae</taxon>
        <taxon>Papilionoideae</taxon>
        <taxon>50 kb inversion clade</taxon>
        <taxon>NPAAA clade</taxon>
        <taxon>Hologalegina</taxon>
        <taxon>IRL clade</taxon>
        <taxon>Cicereae</taxon>
        <taxon>Cicer</taxon>
    </lineage>
</organism>
<evidence type="ECO:0000256" key="5">
    <source>
        <dbReference type="SAM" id="MobiDB-lite"/>
    </source>
</evidence>
<comment type="subcellular location">
    <subcellularLocation>
        <location evidence="1">Nucleus</location>
    </subcellularLocation>
</comment>
<keyword evidence="4" id="KW-0539">Nucleus</keyword>
<keyword evidence="3" id="KW-0804">Transcription</keyword>
<feature type="compositionally biased region" description="Polar residues" evidence="5">
    <location>
        <begin position="134"/>
        <end position="150"/>
    </location>
</feature>
<dbReference type="CDD" id="cd18919">
    <property type="entry name" value="bHLH_AtBPE_like"/>
    <property type="match status" value="1"/>
</dbReference>
<feature type="compositionally biased region" description="Basic and acidic residues" evidence="5">
    <location>
        <begin position="99"/>
        <end position="121"/>
    </location>
</feature>
<dbReference type="PANTHER" id="PTHR12565">
    <property type="entry name" value="STEROL REGULATORY ELEMENT-BINDING PROTEIN"/>
    <property type="match status" value="1"/>
</dbReference>
<gene>
    <name evidence="8" type="primary">LOC101508070</name>
</gene>
<dbReference type="SMART" id="SM00353">
    <property type="entry name" value="HLH"/>
    <property type="match status" value="1"/>
</dbReference>